<organism evidence="1 2">
    <name type="scientific">Trichinella nelsoni</name>
    <dbReference type="NCBI Taxonomy" id="6336"/>
    <lineage>
        <taxon>Eukaryota</taxon>
        <taxon>Metazoa</taxon>
        <taxon>Ecdysozoa</taxon>
        <taxon>Nematoda</taxon>
        <taxon>Enoplea</taxon>
        <taxon>Dorylaimia</taxon>
        <taxon>Trichinellida</taxon>
        <taxon>Trichinellidae</taxon>
        <taxon>Trichinella</taxon>
    </lineage>
</organism>
<comment type="caution">
    <text evidence="1">The sequence shown here is derived from an EMBL/GenBank/DDBJ whole genome shotgun (WGS) entry which is preliminary data.</text>
</comment>
<dbReference type="STRING" id="6336.A0A0V0RP94"/>
<reference evidence="1 2" key="1">
    <citation type="submission" date="2015-01" db="EMBL/GenBank/DDBJ databases">
        <title>Evolution of Trichinella species and genotypes.</title>
        <authorList>
            <person name="Korhonen P.K."/>
            <person name="Edoardo P."/>
            <person name="Giuseppe L.R."/>
            <person name="Gasser R.B."/>
        </authorList>
    </citation>
    <scope>NUCLEOTIDE SEQUENCE [LARGE SCALE GENOMIC DNA]</scope>
    <source>
        <strain evidence="1">ISS37</strain>
    </source>
</reference>
<evidence type="ECO:0008006" key="3">
    <source>
        <dbReference type="Google" id="ProtNLM"/>
    </source>
</evidence>
<proteinExistence type="predicted"/>
<name>A0A0V0RP94_9BILA</name>
<evidence type="ECO:0000313" key="1">
    <source>
        <dbReference type="EMBL" id="KRX16305.1"/>
    </source>
</evidence>
<evidence type="ECO:0000313" key="2">
    <source>
        <dbReference type="Proteomes" id="UP000054630"/>
    </source>
</evidence>
<dbReference type="OrthoDB" id="5920739at2759"/>
<accession>A0A0V0RP94</accession>
<dbReference type="EMBL" id="JYDL01000110">
    <property type="protein sequence ID" value="KRX16305.1"/>
    <property type="molecule type" value="Genomic_DNA"/>
</dbReference>
<gene>
    <name evidence="1" type="ORF">T07_7595</name>
</gene>
<dbReference type="AlphaFoldDB" id="A0A0V0RP94"/>
<dbReference type="Proteomes" id="UP000054630">
    <property type="component" value="Unassembled WGS sequence"/>
</dbReference>
<protein>
    <recommendedName>
        <fullName evidence="3">Reverse transcriptase domain-containing protein</fullName>
    </recommendedName>
</protein>
<sequence length="86" mass="9684">MQMIRLHTEKHQVERSGALSDTLPNVYVDDLVVSCDSIPDAKRMAREATRLLGKGVFHLTKWVSNSPDVVKEVPAKDQEPSDRARL</sequence>
<keyword evidence="2" id="KW-1185">Reference proteome</keyword>